<evidence type="ECO:0000313" key="5">
    <source>
        <dbReference type="Proteomes" id="UP000242146"/>
    </source>
</evidence>
<evidence type="ECO:0000256" key="3">
    <source>
        <dbReference type="SAM" id="MobiDB-lite"/>
    </source>
</evidence>
<dbReference type="PANTHER" id="PTHR32123:SF9">
    <property type="entry name" value="PROTEIN SPINDLY"/>
    <property type="match status" value="1"/>
</dbReference>
<dbReference type="STRING" id="101127.A0A1X2GPW9"/>
<evidence type="ECO:0000256" key="2">
    <source>
        <dbReference type="SAM" id="Coils"/>
    </source>
</evidence>
<comment type="caution">
    <text evidence="4">The sequence shown here is derived from an EMBL/GenBank/DDBJ whole genome shotgun (WGS) entry which is preliminary data.</text>
</comment>
<organism evidence="4 5">
    <name type="scientific">Hesseltinella vesiculosa</name>
    <dbReference type="NCBI Taxonomy" id="101127"/>
    <lineage>
        <taxon>Eukaryota</taxon>
        <taxon>Fungi</taxon>
        <taxon>Fungi incertae sedis</taxon>
        <taxon>Mucoromycota</taxon>
        <taxon>Mucoromycotina</taxon>
        <taxon>Mucoromycetes</taxon>
        <taxon>Mucorales</taxon>
        <taxon>Cunninghamellaceae</taxon>
        <taxon>Hesseltinella</taxon>
    </lineage>
</organism>
<feature type="coiled-coil region" evidence="2">
    <location>
        <begin position="98"/>
        <end position="157"/>
    </location>
</feature>
<sequence>MLAGFHPPPLTLTHTKDVWSGPSSPSLSRLADLPRNELVQLLKSARTSLREKEKDIRLAAEVGHYLLENNQHLQHQYETLCHQQDQRACRDRRQDQLVEQLQESNMELQLQLQDMQQETQRLERHYNRHGRDLQHDIAILQEHLDLASQKMVELEETQQRRLQRTDQAVHHDLHQRLSHDFQDQDDVKLLEERMDRLQQENLFLQQSRRKVQQRLDEAMAWMNSLAQQTQDHHHYQDLQLAYDQQAQHITQLHQSLEDHRWQLAQIQHHPPLDSYTHPFYSHPSSPRLLPPSLATDSSSASPSASAHEDDQPLHFHSLMDELAQQTHYTGKSQVVWTAPEPLTLAPDLQPSLSKLPHDFGPLNATLTLATYHLYPSPCSVTPQPLPSPRPSLVQRVRQWCRFAIVLTLSAVINVIEGPDSMLIQ</sequence>
<feature type="region of interest" description="Disordered" evidence="3">
    <location>
        <begin position="274"/>
        <end position="310"/>
    </location>
</feature>
<gene>
    <name evidence="4" type="ORF">DM01DRAFT_1405420</name>
</gene>
<dbReference type="AlphaFoldDB" id="A0A1X2GPW9"/>
<evidence type="ECO:0000256" key="1">
    <source>
        <dbReference type="ARBA" id="ARBA00023054"/>
    </source>
</evidence>
<feature type="region of interest" description="Disordered" evidence="3">
    <location>
        <begin position="1"/>
        <end position="25"/>
    </location>
</feature>
<reference evidence="4 5" key="1">
    <citation type="submission" date="2016-07" db="EMBL/GenBank/DDBJ databases">
        <title>Pervasive Adenine N6-methylation of Active Genes in Fungi.</title>
        <authorList>
            <consortium name="DOE Joint Genome Institute"/>
            <person name="Mondo S.J."/>
            <person name="Dannebaum R.O."/>
            <person name="Kuo R.C."/>
            <person name="Labutti K."/>
            <person name="Haridas S."/>
            <person name="Kuo A."/>
            <person name="Salamov A."/>
            <person name="Ahrendt S.R."/>
            <person name="Lipzen A."/>
            <person name="Sullivan W."/>
            <person name="Andreopoulos W.B."/>
            <person name="Clum A."/>
            <person name="Lindquist E."/>
            <person name="Daum C."/>
            <person name="Ramamoorthy G.K."/>
            <person name="Gryganskyi A."/>
            <person name="Culley D."/>
            <person name="Magnuson J.K."/>
            <person name="James T.Y."/>
            <person name="O'Malley M.A."/>
            <person name="Stajich J.E."/>
            <person name="Spatafora J.W."/>
            <person name="Visel A."/>
            <person name="Grigoriev I.V."/>
        </authorList>
    </citation>
    <scope>NUCLEOTIDE SEQUENCE [LARGE SCALE GENOMIC DNA]</scope>
    <source>
        <strain evidence="4 5">NRRL 3301</strain>
    </source>
</reference>
<dbReference type="EMBL" id="MCGT01000006">
    <property type="protein sequence ID" value="ORX58794.1"/>
    <property type="molecule type" value="Genomic_DNA"/>
</dbReference>
<keyword evidence="1 2" id="KW-0175">Coiled coil</keyword>
<evidence type="ECO:0000313" key="4">
    <source>
        <dbReference type="EMBL" id="ORX58794.1"/>
    </source>
</evidence>
<accession>A0A1X2GPW9</accession>
<dbReference type="OrthoDB" id="9451547at2759"/>
<proteinExistence type="predicted"/>
<dbReference type="PANTHER" id="PTHR32123">
    <property type="entry name" value="BICD FAMILY-LIKE CARGO ADAPTER"/>
    <property type="match status" value="1"/>
</dbReference>
<feature type="compositionally biased region" description="Low complexity" evidence="3">
    <location>
        <begin position="281"/>
        <end position="305"/>
    </location>
</feature>
<dbReference type="InterPro" id="IPR051149">
    <property type="entry name" value="Spindly/BICDR_Dynein_Adapter"/>
</dbReference>
<keyword evidence="5" id="KW-1185">Reference proteome</keyword>
<feature type="compositionally biased region" description="Pro residues" evidence="3">
    <location>
        <begin position="1"/>
        <end position="10"/>
    </location>
</feature>
<protein>
    <submittedName>
        <fullName evidence="4">Uncharacterized protein</fullName>
    </submittedName>
</protein>
<name>A0A1X2GPW9_9FUNG</name>
<feature type="coiled-coil region" evidence="2">
    <location>
        <begin position="187"/>
        <end position="214"/>
    </location>
</feature>
<dbReference type="Proteomes" id="UP000242146">
    <property type="component" value="Unassembled WGS sequence"/>
</dbReference>